<dbReference type="SUPFAM" id="SSF52047">
    <property type="entry name" value="RNI-like"/>
    <property type="match status" value="1"/>
</dbReference>
<dbReference type="EMBL" id="ML736180">
    <property type="protein sequence ID" value="KAE8380557.1"/>
    <property type="molecule type" value="Genomic_DNA"/>
</dbReference>
<feature type="region of interest" description="Disordered" evidence="5">
    <location>
        <begin position="36"/>
        <end position="235"/>
    </location>
</feature>
<dbReference type="OrthoDB" id="8436363at2759"/>
<proteinExistence type="predicted"/>
<keyword evidence="3" id="KW-0677">Repeat</keyword>
<keyword evidence="1" id="KW-0343">GTPase activation</keyword>
<evidence type="ECO:0000256" key="4">
    <source>
        <dbReference type="SAM" id="Coils"/>
    </source>
</evidence>
<name>A0A5N7BG00_9EURO</name>
<evidence type="ECO:0000256" key="2">
    <source>
        <dbReference type="ARBA" id="ARBA00022614"/>
    </source>
</evidence>
<accession>A0A5N7BG00</accession>
<dbReference type="GO" id="GO:0006913">
    <property type="term" value="P:nucleocytoplasmic transport"/>
    <property type="evidence" value="ECO:0007669"/>
    <property type="project" value="TreeGrafter"/>
</dbReference>
<feature type="compositionally biased region" description="Pro residues" evidence="5">
    <location>
        <begin position="78"/>
        <end position="91"/>
    </location>
</feature>
<feature type="compositionally biased region" description="Basic and acidic residues" evidence="5">
    <location>
        <begin position="186"/>
        <end position="197"/>
    </location>
</feature>
<dbReference type="PANTHER" id="PTHR24113">
    <property type="entry name" value="RAN GTPASE-ACTIVATING PROTEIN 1"/>
    <property type="match status" value="1"/>
</dbReference>
<evidence type="ECO:0000256" key="1">
    <source>
        <dbReference type="ARBA" id="ARBA00022468"/>
    </source>
</evidence>
<evidence type="ECO:0008006" key="8">
    <source>
        <dbReference type="Google" id="ProtNLM"/>
    </source>
</evidence>
<keyword evidence="4" id="KW-0175">Coiled coil</keyword>
<reference evidence="6 7" key="1">
    <citation type="submission" date="2019-04" db="EMBL/GenBank/DDBJ databases">
        <title>Friends and foes A comparative genomics studyof 23 Aspergillus species from section Flavi.</title>
        <authorList>
            <consortium name="DOE Joint Genome Institute"/>
            <person name="Kjaerbolling I."/>
            <person name="Vesth T."/>
            <person name="Frisvad J.C."/>
            <person name="Nybo J.L."/>
            <person name="Theobald S."/>
            <person name="Kildgaard S."/>
            <person name="Isbrandt T."/>
            <person name="Kuo A."/>
            <person name="Sato A."/>
            <person name="Lyhne E.K."/>
            <person name="Kogle M.E."/>
            <person name="Wiebenga A."/>
            <person name="Kun R.S."/>
            <person name="Lubbers R.J."/>
            <person name="Makela M.R."/>
            <person name="Barry K."/>
            <person name="Chovatia M."/>
            <person name="Clum A."/>
            <person name="Daum C."/>
            <person name="Haridas S."/>
            <person name="He G."/>
            <person name="LaButti K."/>
            <person name="Lipzen A."/>
            <person name="Mondo S."/>
            <person name="Riley R."/>
            <person name="Salamov A."/>
            <person name="Simmons B.A."/>
            <person name="Magnuson J.K."/>
            <person name="Henrissat B."/>
            <person name="Mortensen U.H."/>
            <person name="Larsen T.O."/>
            <person name="Devries R.P."/>
            <person name="Grigoriev I.V."/>
            <person name="Machida M."/>
            <person name="Baker S.E."/>
            <person name="Andersen M.R."/>
        </authorList>
    </citation>
    <scope>NUCLEOTIDE SEQUENCE [LARGE SCALE GENOMIC DNA]</scope>
    <source>
        <strain evidence="6 7">IBT 29228</strain>
    </source>
</reference>
<dbReference type="PANTHER" id="PTHR24113:SF12">
    <property type="entry name" value="RAN GTPASE-ACTIVATING PROTEIN 1"/>
    <property type="match status" value="1"/>
</dbReference>
<feature type="region of interest" description="Disordered" evidence="5">
    <location>
        <begin position="1194"/>
        <end position="1215"/>
    </location>
</feature>
<protein>
    <recommendedName>
        <fullName evidence="8">Cell wall biogenesis protein Mhp1</fullName>
    </recommendedName>
</protein>
<feature type="compositionally biased region" description="Acidic residues" evidence="5">
    <location>
        <begin position="905"/>
        <end position="915"/>
    </location>
</feature>
<feature type="region of interest" description="Disordered" evidence="5">
    <location>
        <begin position="278"/>
        <end position="420"/>
    </location>
</feature>
<gene>
    <name evidence="6" type="ORF">BDV26DRAFT_132036</name>
</gene>
<evidence type="ECO:0000313" key="6">
    <source>
        <dbReference type="EMBL" id="KAE8380557.1"/>
    </source>
</evidence>
<dbReference type="InterPro" id="IPR032675">
    <property type="entry name" value="LRR_dom_sf"/>
</dbReference>
<dbReference type="GO" id="GO:0005829">
    <property type="term" value="C:cytosol"/>
    <property type="evidence" value="ECO:0007669"/>
    <property type="project" value="TreeGrafter"/>
</dbReference>
<evidence type="ECO:0000256" key="3">
    <source>
        <dbReference type="ARBA" id="ARBA00022737"/>
    </source>
</evidence>
<keyword evidence="7" id="KW-1185">Reference proteome</keyword>
<feature type="coiled-coil region" evidence="4">
    <location>
        <begin position="1127"/>
        <end position="1154"/>
    </location>
</feature>
<dbReference type="Gene3D" id="3.80.10.10">
    <property type="entry name" value="Ribonuclease Inhibitor"/>
    <property type="match status" value="2"/>
</dbReference>
<dbReference type="GO" id="GO:0005634">
    <property type="term" value="C:nucleus"/>
    <property type="evidence" value="ECO:0007669"/>
    <property type="project" value="TreeGrafter"/>
</dbReference>
<evidence type="ECO:0000256" key="5">
    <source>
        <dbReference type="SAM" id="MobiDB-lite"/>
    </source>
</evidence>
<dbReference type="AlphaFoldDB" id="A0A5N7BG00"/>
<dbReference type="GO" id="GO:0005096">
    <property type="term" value="F:GTPase activator activity"/>
    <property type="evidence" value="ECO:0007669"/>
    <property type="project" value="UniProtKB-KW"/>
</dbReference>
<feature type="compositionally biased region" description="Basic and acidic residues" evidence="5">
    <location>
        <begin position="101"/>
        <end position="115"/>
    </location>
</feature>
<dbReference type="Proteomes" id="UP000326198">
    <property type="component" value="Unassembled WGS sequence"/>
</dbReference>
<dbReference type="GO" id="GO:0031267">
    <property type="term" value="F:small GTPase binding"/>
    <property type="evidence" value="ECO:0007669"/>
    <property type="project" value="TreeGrafter"/>
</dbReference>
<feature type="compositionally biased region" description="Basic and acidic residues" evidence="5">
    <location>
        <begin position="351"/>
        <end position="374"/>
    </location>
</feature>
<keyword evidence="2" id="KW-0433">Leucine-rich repeat</keyword>
<feature type="compositionally biased region" description="Polar residues" evidence="5">
    <location>
        <begin position="116"/>
        <end position="127"/>
    </location>
</feature>
<feature type="compositionally biased region" description="Low complexity" evidence="5">
    <location>
        <begin position="141"/>
        <end position="164"/>
    </location>
</feature>
<evidence type="ECO:0000313" key="7">
    <source>
        <dbReference type="Proteomes" id="UP000326198"/>
    </source>
</evidence>
<organism evidence="6 7">
    <name type="scientific">Aspergillus bertholletiae</name>
    <dbReference type="NCBI Taxonomy" id="1226010"/>
    <lineage>
        <taxon>Eukaryota</taxon>
        <taxon>Fungi</taxon>
        <taxon>Dikarya</taxon>
        <taxon>Ascomycota</taxon>
        <taxon>Pezizomycotina</taxon>
        <taxon>Eurotiomycetes</taxon>
        <taxon>Eurotiomycetidae</taxon>
        <taxon>Eurotiales</taxon>
        <taxon>Aspergillaceae</taxon>
        <taxon>Aspergillus</taxon>
        <taxon>Aspergillus subgen. Circumdati</taxon>
    </lineage>
</organism>
<dbReference type="GO" id="GO:0048471">
    <property type="term" value="C:perinuclear region of cytoplasm"/>
    <property type="evidence" value="ECO:0007669"/>
    <property type="project" value="TreeGrafter"/>
</dbReference>
<dbReference type="SMART" id="SM00368">
    <property type="entry name" value="LRR_RI"/>
    <property type="match status" value="4"/>
</dbReference>
<sequence>MSAGCIIRRKVTTNPSQRYTHHGGFLSHSPSFGLASNTPTDHLSRCKSASSTLSDKSSIDTEPTVASRTKETPAERTSPPPPYEPPSPATTPTPEAQKNVHRIEKEVRPDDKTTDGKSTGSSPNPQKSAPKPIGRRNSWISSLSSKFSSGSTPPSQSSLKSQPTVKATSPASKLDIHNPFGAAYSPKDKEEERRDESNPFNSTSPKSPSFLQNAFRKLSSSSSSGSGKLATNGVICERRVMNIDRGRDRCKIPDLDPTKLRRVAFCVDVEIAGISRREYDEESSLPNAERQAASELNGKTKKSGVKSKSKDEASALKHPQTVLADKEKQNLENTAPGKQASQQATPSDAKVNGEAKEPTRKQEKKKRSEEERRERKEKRRRQAEANGSIPLQLTADDHEGYPHVPLPGNSRSRQSHPTTDPVRIYRRCCQLRETPVLKRIVDEISAPSSILAESPGTVGVLDLTNFPMTPQDLATFSDWLAVVPVRKIILEKCALTDDSVRSILAALLSTKTVEQMRQRRKRTGNLNSQAPAKEERNSVIEKLSLKDNPKISKEGWRHICLFVHLSKSLKAIDLSGIPFPKTPITTLDSNGQVSKTSCSTGATLDVATVFANSLSRRFGGDHLEELLLSECKPTTEEVKKICDAATTLGLRRLGFANNELNREGLGHMIQYLKSSKCEGLDLGGNPIRDHLDLITSAIDRETHLCALSLADCALTPTVISPLLQALTRLPNLLFIDFSHNPELFSHQPDALATFRRFLPKMPSLKRIHLADVNLSADHAIALAEVLPECPKLCHLSILENPAISALAAATDSSNQEEACAVYASLMTAVRVSRTIIAVEIEVPNAENNEVVKALASQLVAYSLQNLERGAMEGDLSVPGDPSCARETVPVPEILQHIVGRGNGEEVGEEDDEPAPNEDYVIGGTGVVKALGVCLGNLDRHMPGDQSGPPSGTTTPRHRKSRSYVTKRPGDMSKNLLESARNIRTRIQSALVREDRAGNDINYRRLQFLDITLYRIIQRFEDEYPETRVIPQPVFAPVPDSSSQNSGDDVNCGTVFGNQPISGQGDECAIDDEDVDQYALGISRASSMTSLHSRAMTSEEGHVHRLGQNLRRDFLNPSFDQGDDDSSLALDDAHIAALREKLERLQEEQEHTHFDGLDADKTFEKLGTTVEELWAVHKQDAEGFEKFKQSQIAAQINSGKRTTSSGNGAGSQNKQD</sequence>
<feature type="region of interest" description="Disordered" evidence="5">
    <location>
        <begin position="938"/>
        <end position="974"/>
    </location>
</feature>
<feature type="compositionally biased region" description="Polar residues" evidence="5">
    <location>
        <begin position="409"/>
        <end position="418"/>
    </location>
</feature>
<dbReference type="InterPro" id="IPR027038">
    <property type="entry name" value="RanGap"/>
</dbReference>
<feature type="compositionally biased region" description="Polar residues" evidence="5">
    <location>
        <begin position="198"/>
        <end position="212"/>
    </location>
</feature>
<feature type="region of interest" description="Disordered" evidence="5">
    <location>
        <begin position="896"/>
        <end position="920"/>
    </location>
</feature>